<name>A0AAN6RDT8_9PLEO</name>
<dbReference type="Proteomes" id="UP001280581">
    <property type="component" value="Unassembled WGS sequence"/>
</dbReference>
<evidence type="ECO:0000313" key="2">
    <source>
        <dbReference type="Proteomes" id="UP001280581"/>
    </source>
</evidence>
<reference evidence="1 2" key="1">
    <citation type="submission" date="2021-02" db="EMBL/GenBank/DDBJ databases">
        <title>Genome assembly of Pseudopithomyces chartarum.</title>
        <authorList>
            <person name="Jauregui R."/>
            <person name="Singh J."/>
            <person name="Voisey C."/>
        </authorList>
    </citation>
    <scope>NUCLEOTIDE SEQUENCE [LARGE SCALE GENOMIC DNA]</scope>
    <source>
        <strain evidence="1 2">AGR01</strain>
    </source>
</reference>
<comment type="caution">
    <text evidence="1">The sequence shown here is derived from an EMBL/GenBank/DDBJ whole genome shotgun (WGS) entry which is preliminary data.</text>
</comment>
<proteinExistence type="predicted"/>
<protein>
    <submittedName>
        <fullName evidence="1">Uncharacterized protein</fullName>
    </submittedName>
</protein>
<evidence type="ECO:0000313" key="1">
    <source>
        <dbReference type="EMBL" id="KAK3201530.1"/>
    </source>
</evidence>
<accession>A0AAN6RDT8</accession>
<organism evidence="1 2">
    <name type="scientific">Pseudopithomyces chartarum</name>
    <dbReference type="NCBI Taxonomy" id="1892770"/>
    <lineage>
        <taxon>Eukaryota</taxon>
        <taxon>Fungi</taxon>
        <taxon>Dikarya</taxon>
        <taxon>Ascomycota</taxon>
        <taxon>Pezizomycotina</taxon>
        <taxon>Dothideomycetes</taxon>
        <taxon>Pleosporomycetidae</taxon>
        <taxon>Pleosporales</taxon>
        <taxon>Massarineae</taxon>
        <taxon>Didymosphaeriaceae</taxon>
        <taxon>Pseudopithomyces</taxon>
    </lineage>
</organism>
<keyword evidence="2" id="KW-1185">Reference proteome</keyword>
<dbReference type="EMBL" id="WVTA01000016">
    <property type="protein sequence ID" value="KAK3201530.1"/>
    <property type="molecule type" value="Genomic_DNA"/>
</dbReference>
<sequence length="321" mass="36798">MASLLSLPRELRDTIIDHVITSDRRSPPIALEGNTDSEGAERVQFEDTHWKEIGNLIYFEKSPAAFQPSFGGLLLACQQLRSETLERASKFKVPYVLDILIVSEEKIWVTWLSMPCNRGSVIDGLTINVRMQCDGYDWTVSTKTDNFTLVFGTQMRNLLYRILAVGCAGPIPDDKRRKLWVGARYKFNDTIRFEHEYLAHYSIRKVGYYFSDMVLSEVGRRSHQDPGFLVYCPLLVNCYAREWTEVVEMLVGHNVVFNNQKHPGWRLAPERIGGLVIGVGRMLTFGDWANFGPQYMMMSDEYPEVANTLQELLVIRDKNGL</sequence>
<gene>
    <name evidence="1" type="ORF">GRF29_185g1205152</name>
</gene>
<dbReference type="AlphaFoldDB" id="A0AAN6RDT8"/>